<feature type="domain" description="Nucleoporin POM152 Ig-like" evidence="4">
    <location>
        <begin position="734"/>
        <end position="828"/>
    </location>
</feature>
<feature type="transmembrane region" description="Helical" evidence="1">
    <location>
        <begin position="138"/>
        <end position="156"/>
    </location>
</feature>
<dbReference type="GO" id="GO:0006606">
    <property type="term" value="P:protein import into nucleus"/>
    <property type="evidence" value="ECO:0007669"/>
    <property type="project" value="TreeGrafter"/>
</dbReference>
<evidence type="ECO:0000259" key="2">
    <source>
        <dbReference type="Pfam" id="PF23664"/>
    </source>
</evidence>
<dbReference type="InterPro" id="IPR056544">
    <property type="entry name" value="Ig_POM152"/>
</dbReference>
<feature type="domain" description="Nucleoporin POM152 first Ig-like" evidence="5">
    <location>
        <begin position="240"/>
        <end position="380"/>
    </location>
</feature>
<dbReference type="Pfam" id="PF24097">
    <property type="entry name" value="TMD_POM152"/>
    <property type="match status" value="1"/>
</dbReference>
<keyword evidence="1" id="KW-0812">Transmembrane</keyword>
<comment type="caution">
    <text evidence="7">The sequence shown here is derived from an EMBL/GenBank/DDBJ whole genome shotgun (WGS) entry which is preliminary data.</text>
</comment>
<dbReference type="GO" id="GO:0006999">
    <property type="term" value="P:nuclear pore organization"/>
    <property type="evidence" value="ECO:0007669"/>
    <property type="project" value="TreeGrafter"/>
</dbReference>
<feature type="domain" description="Nucleoporin POM152 N-terminal transmembrane" evidence="3">
    <location>
        <begin position="95"/>
        <end position="183"/>
    </location>
</feature>
<evidence type="ECO:0000313" key="7">
    <source>
        <dbReference type="EMBL" id="KAG0670789.1"/>
    </source>
</evidence>
<feature type="domain" description="Nucleoporin POM152 immunoglobulin-like" evidence="2">
    <location>
        <begin position="966"/>
        <end position="1039"/>
    </location>
</feature>
<reference evidence="7 8" key="1">
    <citation type="submission" date="2020-11" db="EMBL/GenBank/DDBJ databases">
        <title>Kefir isolates.</title>
        <authorList>
            <person name="Marcisauskas S."/>
            <person name="Kim Y."/>
            <person name="Blasche S."/>
        </authorList>
    </citation>
    <scope>NUCLEOTIDE SEQUENCE [LARGE SCALE GENOMIC DNA]</scope>
    <source>
        <strain evidence="7 8">OG2</strain>
    </source>
</reference>
<feature type="domain" description="Nucleoporin POM152 immunoglobulin-like" evidence="2">
    <location>
        <begin position="626"/>
        <end position="733"/>
    </location>
</feature>
<evidence type="ECO:0000259" key="6">
    <source>
        <dbReference type="Pfam" id="PF24527"/>
    </source>
</evidence>
<dbReference type="GO" id="GO:0017056">
    <property type="term" value="F:structural constituent of nuclear pore"/>
    <property type="evidence" value="ECO:0007669"/>
    <property type="project" value="InterPro"/>
</dbReference>
<keyword evidence="1" id="KW-0472">Membrane</keyword>
<dbReference type="InterPro" id="IPR056543">
    <property type="entry name" value="Ig-like_POM152_9th"/>
</dbReference>
<keyword evidence="8" id="KW-1185">Reference proteome</keyword>
<dbReference type="Proteomes" id="UP000750334">
    <property type="component" value="Unassembled WGS sequence"/>
</dbReference>
<gene>
    <name evidence="7" type="ORF">C6P45_001798</name>
</gene>
<dbReference type="Pfam" id="PF24519">
    <property type="entry name" value="Ig-like_Pom152_1"/>
    <property type="match status" value="1"/>
</dbReference>
<evidence type="ECO:0000259" key="3">
    <source>
        <dbReference type="Pfam" id="PF24097"/>
    </source>
</evidence>
<evidence type="ECO:0000259" key="5">
    <source>
        <dbReference type="Pfam" id="PF24519"/>
    </source>
</evidence>
<dbReference type="Pfam" id="PF24527">
    <property type="entry name" value="Ig-like_Pom152_9"/>
    <property type="match status" value="1"/>
</dbReference>
<dbReference type="OrthoDB" id="5529162at2759"/>
<evidence type="ECO:0000313" key="8">
    <source>
        <dbReference type="Proteomes" id="UP000750334"/>
    </source>
</evidence>
<dbReference type="InterPro" id="IPR056542">
    <property type="entry name" value="Ig-like_POM152_1st"/>
</dbReference>
<sequence length="1389" mass="158130">MTHRFNAFNDSPRGNHWMGATPARSYSAHKSGSIGNLEQRRQPLNNMMDSKRSPELKSNIKKERENIINDTNSSVRNRHNHENCLPLLSTEILNISKQRSLALITFLIIQSYKVYDLILLKSGLNVSGLTLHNSHFNFISKYFIIDSLFFYVLPLFKIPRLIFNKYIIILQIVIMSLITIFLSREQNFFIIVILLSRWWKLYFQKELTVTGSPINRHQRLIDYSSHFKGALTIKILPENTAMLNPLHESYCLPLDSSFTKLLDTEGKGTTVNIPIRINSTEDIKLIELEFRDLYTNEVQLKNLTSKDFQKISNPSLLLSKDKSLYESDIVDSSDDSKQQKRKSTMRYINISLKEIGFYQIRKIIDNKNLNLRIYQSHVIVPHCPTVSMVNSGSSNRCLGDKDEIEMELHGVPPLKLSYSKIIDDKVYSFTDTNLQPEFFKSPLKQSNIFNTKTTFSDSDLDDLTWARNHKITITLNSTTVSDGHYIYKIAKLTDRLGNVMDFTMLSDQLNKEYDLMNEFDVYSQPRASMDESFNSDSPTKRDITITFDRIKNWDKDLPLLAKISYIGSQNNDENNINDVETFDVQLDGLTKSFPAEKPGRYILQSVNSKYCSGIIIGKSTVTVTKPIPPHLDVTSTPIIDQCIGQVGLNFDLTFTGIPPFHYSVKIFKIDGNRRQLFETKRLVSKGSRNHFAYNPSSEGNYEIAFDHISNELYREPILLNPPELYTFKTSMRVKPSASIALRNYKNSLKLCLNHDVKIPIVLGGEPPFTFTYDILEITTNTRKSYTIDNVTTNNYELATPDFNQGGDYIVTLVSVKDVSGCAVSLSEPDIRIEVRGDIPSASFNILSGFESNNEIRTKRNSIVEIPLKLSGEGPFVVKYQHKGFDGRVLGTFENRFETSYKANLKVSKEGLYQLLEIRDSSCRGEIINKEEEFKVTYFTKPTFTIQDKFSKLKKITDSIFINNAVCQNTGETVDLLLTGSPPFTLNYDLVTPNGNVISEKIQVATKYTSLKIPNNESGEYIVTIKSIYDTNYEEQESTSSATINNDPDERIIKQIVNPLPYIEFGEQEKTFRTCSANIDQKSLLDPISIKQFSGKGPFTIVFNVYHESTSRTEELTLENVTPMSFPYQKLYDGLKLGNHIISIVKIIDANGCTNDLRNIQNDQLNIFMRSGVDKFIGDDDNEIDRNHISISITDVPKIHLLDSHVEYCVGDYVTYQLNGMAPFTIQYTFNGKALKSQEHLSQFVRLASEPGLITIDSIEDSTSQCLVNFTKPGMETESKRLSLNVHPIPSVTVSQGHYVIEDIHEGGQAEVLFTFEGTPPFSLTYVRTEDTEPDKNGLMAKRPQVVETHKVTDIFAYQYRVVTSLQGTYEAIEISDAYCFAKNDAFFIN</sequence>
<feature type="transmembrane region" description="Helical" evidence="1">
    <location>
        <begin position="163"/>
        <end position="182"/>
    </location>
</feature>
<evidence type="ECO:0000256" key="1">
    <source>
        <dbReference type="SAM" id="Phobius"/>
    </source>
</evidence>
<proteinExistence type="predicted"/>
<organism evidence="7 8">
    <name type="scientific">Maudiozyma exigua</name>
    <name type="common">Yeast</name>
    <name type="synonym">Kazachstania exigua</name>
    <dbReference type="NCBI Taxonomy" id="34358"/>
    <lineage>
        <taxon>Eukaryota</taxon>
        <taxon>Fungi</taxon>
        <taxon>Dikarya</taxon>
        <taxon>Ascomycota</taxon>
        <taxon>Saccharomycotina</taxon>
        <taxon>Saccharomycetes</taxon>
        <taxon>Saccharomycetales</taxon>
        <taxon>Saccharomycetaceae</taxon>
        <taxon>Maudiozyma</taxon>
    </lineage>
</organism>
<dbReference type="Pfam" id="PF23664">
    <property type="entry name" value="Ig_Pom152"/>
    <property type="match status" value="2"/>
</dbReference>
<dbReference type="Pfam" id="PF24312">
    <property type="entry name" value="Ig-like_POM152"/>
    <property type="match status" value="2"/>
</dbReference>
<dbReference type="EMBL" id="PUHR01000019">
    <property type="protein sequence ID" value="KAG0670789.1"/>
    <property type="molecule type" value="Genomic_DNA"/>
</dbReference>
<accession>A0A9P7BD39</accession>
<dbReference type="InterPro" id="IPR037701">
    <property type="entry name" value="Pom152"/>
</dbReference>
<evidence type="ECO:0008006" key="9">
    <source>
        <dbReference type="Google" id="ProtNLM"/>
    </source>
</evidence>
<evidence type="ECO:0000259" key="4">
    <source>
        <dbReference type="Pfam" id="PF24312"/>
    </source>
</evidence>
<protein>
    <recommendedName>
        <fullName evidence="9">Nucleoporin POM152</fullName>
    </recommendedName>
</protein>
<keyword evidence="1" id="KW-1133">Transmembrane helix</keyword>
<dbReference type="GO" id="GO:0070762">
    <property type="term" value="C:nuclear pore transmembrane ring"/>
    <property type="evidence" value="ECO:0007669"/>
    <property type="project" value="TreeGrafter"/>
</dbReference>
<feature type="domain" description="Nucleoporin POM152 ninth Ig-like" evidence="6">
    <location>
        <begin position="1196"/>
        <end position="1268"/>
    </location>
</feature>
<dbReference type="InterPro" id="IPR056540">
    <property type="entry name" value="TMD_POM152"/>
</dbReference>
<name>A0A9P7BD39_MAUEX</name>
<feature type="domain" description="Nucleoporin POM152 Ig-like" evidence="4">
    <location>
        <begin position="839"/>
        <end position="930"/>
    </location>
</feature>
<dbReference type="PANTHER" id="PTHR28206">
    <property type="entry name" value="NUCLEOPORIN POM152"/>
    <property type="match status" value="1"/>
</dbReference>
<dbReference type="PANTHER" id="PTHR28206:SF1">
    <property type="entry name" value="NUCLEOPORIN POM152"/>
    <property type="match status" value="1"/>
</dbReference>
<dbReference type="InterPro" id="IPR056541">
    <property type="entry name" value="Ig-like_POM152"/>
</dbReference>
<feature type="transmembrane region" description="Helical" evidence="1">
    <location>
        <begin position="101"/>
        <end position="118"/>
    </location>
</feature>